<gene>
    <name evidence="1" type="ORF">QYM36_010753</name>
</gene>
<name>A0AA88HUW2_ARTSF</name>
<proteinExistence type="predicted"/>
<sequence>MSAIPILDPSDPEFDRDIASLFLCEIKSKGFKAPLNFDASRCDYNSTSVIKFLTSVGNLMAKESARVNIGDISGDNITDILIEGNSKKGNMNQTVVDPLQQYWVSNGSPIENALLEEKQEFYQQP</sequence>
<evidence type="ECO:0000313" key="2">
    <source>
        <dbReference type="Proteomes" id="UP001187531"/>
    </source>
</evidence>
<protein>
    <submittedName>
        <fullName evidence="1">Uncharacterized protein</fullName>
    </submittedName>
</protein>
<comment type="caution">
    <text evidence="1">The sequence shown here is derived from an EMBL/GenBank/DDBJ whole genome shotgun (WGS) entry which is preliminary data.</text>
</comment>
<keyword evidence="2" id="KW-1185">Reference proteome</keyword>
<organism evidence="1 2">
    <name type="scientific">Artemia franciscana</name>
    <name type="common">Brine shrimp</name>
    <name type="synonym">Artemia sanfranciscana</name>
    <dbReference type="NCBI Taxonomy" id="6661"/>
    <lineage>
        <taxon>Eukaryota</taxon>
        <taxon>Metazoa</taxon>
        <taxon>Ecdysozoa</taxon>
        <taxon>Arthropoda</taxon>
        <taxon>Crustacea</taxon>
        <taxon>Branchiopoda</taxon>
        <taxon>Anostraca</taxon>
        <taxon>Artemiidae</taxon>
        <taxon>Artemia</taxon>
    </lineage>
</organism>
<dbReference type="AlphaFoldDB" id="A0AA88HUW2"/>
<reference evidence="1" key="1">
    <citation type="submission" date="2023-07" db="EMBL/GenBank/DDBJ databases">
        <title>Chromosome-level genome assembly of Artemia franciscana.</title>
        <authorList>
            <person name="Jo E."/>
        </authorList>
    </citation>
    <scope>NUCLEOTIDE SEQUENCE</scope>
    <source>
        <tissue evidence="1">Whole body</tissue>
    </source>
</reference>
<dbReference type="Proteomes" id="UP001187531">
    <property type="component" value="Unassembled WGS sequence"/>
</dbReference>
<evidence type="ECO:0000313" key="1">
    <source>
        <dbReference type="EMBL" id="KAK2716270.1"/>
    </source>
</evidence>
<dbReference type="EMBL" id="JAVRJZ010000012">
    <property type="protein sequence ID" value="KAK2716270.1"/>
    <property type="molecule type" value="Genomic_DNA"/>
</dbReference>
<accession>A0AA88HUW2</accession>